<keyword evidence="2" id="KW-0812">Transmembrane</keyword>
<evidence type="ECO:0008006" key="5">
    <source>
        <dbReference type="Google" id="ProtNLM"/>
    </source>
</evidence>
<dbReference type="KEGG" id="amol:AMOL_1418"/>
<organism evidence="3 4">
    <name type="scientific">Malaciobacter molluscorum LMG 25693</name>
    <dbReference type="NCBI Taxonomy" id="870501"/>
    <lineage>
        <taxon>Bacteria</taxon>
        <taxon>Pseudomonadati</taxon>
        <taxon>Campylobacterota</taxon>
        <taxon>Epsilonproteobacteria</taxon>
        <taxon>Campylobacterales</taxon>
        <taxon>Arcobacteraceae</taxon>
        <taxon>Malaciobacter</taxon>
    </lineage>
</organism>
<dbReference type="EMBL" id="CP032098">
    <property type="protein sequence ID" value="AXX92393.1"/>
    <property type="molecule type" value="Genomic_DNA"/>
</dbReference>
<sequence length="49" mass="5947">MKEILDIIILILFVFMLAMFIIGFNKQQIKKHKDKIEEIEKKKKDKINE</sequence>
<keyword evidence="1" id="KW-0175">Coiled coil</keyword>
<evidence type="ECO:0000313" key="4">
    <source>
        <dbReference type="Proteomes" id="UP000262712"/>
    </source>
</evidence>
<keyword evidence="2" id="KW-1133">Transmembrane helix</keyword>
<evidence type="ECO:0000313" key="3">
    <source>
        <dbReference type="EMBL" id="AXX92393.1"/>
    </source>
</evidence>
<accession>A0AB33GMY3</accession>
<dbReference type="Proteomes" id="UP000262712">
    <property type="component" value="Chromosome"/>
</dbReference>
<proteinExistence type="predicted"/>
<reference evidence="3 4" key="1">
    <citation type="submission" date="2018-08" db="EMBL/GenBank/DDBJ databases">
        <title>Complete genome of the Arcobacter molluscorum type strain LMG 25693.</title>
        <authorList>
            <person name="Miller W.G."/>
            <person name="Yee E."/>
            <person name="Bono J.L."/>
        </authorList>
    </citation>
    <scope>NUCLEOTIDE SEQUENCE [LARGE SCALE GENOMIC DNA]</scope>
    <source>
        <strain evidence="3 4">CECT 7696</strain>
    </source>
</reference>
<feature type="coiled-coil region" evidence="1">
    <location>
        <begin position="22"/>
        <end position="49"/>
    </location>
</feature>
<dbReference type="RefSeq" id="WP_164969901.1">
    <property type="nucleotide sequence ID" value="NZ_CP032098.1"/>
</dbReference>
<evidence type="ECO:0000256" key="2">
    <source>
        <dbReference type="SAM" id="Phobius"/>
    </source>
</evidence>
<gene>
    <name evidence="3" type="ORF">AMOL_1418</name>
</gene>
<feature type="transmembrane region" description="Helical" evidence="2">
    <location>
        <begin position="6"/>
        <end position="25"/>
    </location>
</feature>
<evidence type="ECO:0000256" key="1">
    <source>
        <dbReference type="SAM" id="Coils"/>
    </source>
</evidence>
<protein>
    <recommendedName>
        <fullName evidence="5">Small hydrophobic protein</fullName>
    </recommendedName>
</protein>
<name>A0AB33GMY3_9BACT</name>
<keyword evidence="2" id="KW-0472">Membrane</keyword>
<dbReference type="AlphaFoldDB" id="A0AB33GMY3"/>